<evidence type="ECO:0000256" key="1">
    <source>
        <dbReference type="SAM" id="Phobius"/>
    </source>
</evidence>
<keyword evidence="1" id="KW-0472">Membrane</keyword>
<reference evidence="2 3" key="1">
    <citation type="submission" date="2020-06" db="EMBL/GenBank/DDBJ databases">
        <authorList>
            <person name="Li R."/>
            <person name="Bekaert M."/>
        </authorList>
    </citation>
    <scope>NUCLEOTIDE SEQUENCE [LARGE SCALE GENOMIC DNA]</scope>
    <source>
        <strain evidence="3">wild</strain>
    </source>
</reference>
<name>A0A6J8AN82_MYTCO</name>
<dbReference type="EMBL" id="CACVKT020001597">
    <property type="protein sequence ID" value="CAC5369396.1"/>
    <property type="molecule type" value="Genomic_DNA"/>
</dbReference>
<evidence type="ECO:0000313" key="2">
    <source>
        <dbReference type="EMBL" id="CAC5369396.1"/>
    </source>
</evidence>
<proteinExistence type="predicted"/>
<feature type="transmembrane region" description="Helical" evidence="1">
    <location>
        <begin position="139"/>
        <end position="156"/>
    </location>
</feature>
<dbReference type="OrthoDB" id="6132840at2759"/>
<sequence>MCFACRDSSSKESKNDCQVNTERMEELHTKLIHDYRNDTDVFMKAYKNDPYVQNCSALSGHNYCCIEEFEQGGFMLAYIRTCCDGITWSFNTTTLNKLKNVQKSNDSLCQHYTETTTRTCVTMCRGNFCNGPTAAANNLHTFITLTLFLLILILCIS</sequence>
<dbReference type="Proteomes" id="UP000507470">
    <property type="component" value="Unassembled WGS sequence"/>
</dbReference>
<protein>
    <submittedName>
        <fullName evidence="2">Uncharacterized protein</fullName>
    </submittedName>
</protein>
<gene>
    <name evidence="2" type="ORF">MCOR_8602</name>
</gene>
<organism evidence="2 3">
    <name type="scientific">Mytilus coruscus</name>
    <name type="common">Sea mussel</name>
    <dbReference type="NCBI Taxonomy" id="42192"/>
    <lineage>
        <taxon>Eukaryota</taxon>
        <taxon>Metazoa</taxon>
        <taxon>Spiralia</taxon>
        <taxon>Lophotrochozoa</taxon>
        <taxon>Mollusca</taxon>
        <taxon>Bivalvia</taxon>
        <taxon>Autobranchia</taxon>
        <taxon>Pteriomorphia</taxon>
        <taxon>Mytilida</taxon>
        <taxon>Mytiloidea</taxon>
        <taxon>Mytilidae</taxon>
        <taxon>Mytilinae</taxon>
        <taxon>Mytilus</taxon>
    </lineage>
</organism>
<keyword evidence="1" id="KW-0812">Transmembrane</keyword>
<keyword evidence="3" id="KW-1185">Reference proteome</keyword>
<accession>A0A6J8AN82</accession>
<dbReference type="AlphaFoldDB" id="A0A6J8AN82"/>
<keyword evidence="1" id="KW-1133">Transmembrane helix</keyword>
<evidence type="ECO:0000313" key="3">
    <source>
        <dbReference type="Proteomes" id="UP000507470"/>
    </source>
</evidence>